<dbReference type="OrthoDB" id="338650at2759"/>
<dbReference type="SUPFAM" id="SSF56104">
    <property type="entry name" value="SAICAR synthase-like"/>
    <property type="match status" value="1"/>
</dbReference>
<dbReference type="AlphaFoldDB" id="A0A6A4JD31"/>
<evidence type="ECO:0000256" key="1">
    <source>
        <dbReference type="ARBA" id="ARBA00007374"/>
    </source>
</evidence>
<keyword evidence="6" id="KW-1185">Reference proteome</keyword>
<evidence type="ECO:0000313" key="6">
    <source>
        <dbReference type="Proteomes" id="UP000466442"/>
    </source>
</evidence>
<dbReference type="EC" id="2.7.-.-" evidence="4"/>
<accession>A0A6A4JD31</accession>
<evidence type="ECO:0000256" key="3">
    <source>
        <dbReference type="ARBA" id="ARBA00022777"/>
    </source>
</evidence>
<dbReference type="PANTHER" id="PTHR12400">
    <property type="entry name" value="INOSITOL POLYPHOSPHATE KINASE"/>
    <property type="match status" value="1"/>
</dbReference>
<keyword evidence="3 4" id="KW-0418">Kinase</keyword>
<dbReference type="PANTHER" id="PTHR12400:SF26">
    <property type="entry name" value="KINASE"/>
    <property type="match status" value="1"/>
</dbReference>
<sequence length="462" mass="51598">MRFCNRSWHPAETPHRVRGGHVFPTRSLPSSAKWGKPCKRCGTRIQNQSVVKLIRVTVLDTARKLCVKDTIVRQWSCITMVNTNGTLCQFPRSPLDPITMSTAVEQFRKLLTNAKGSAKDSWKPTCCAASNKRCRRQNEDNSLLKFLALNALELSAPASDVLLRSQQCPSPSPPSNWFQLSGHPDAFAPAGPGTVWKKCSGGDERDVYEALSSDPALRDITPAYFRQVQYGGQTFIELQDLLHGFKDPHVMDVKLGTRTFLESEVSNSTARKDLYQKMIAVDPSAPTEGEHKAQAVTKLRYMQFREQQSSTCSLGFRIEAMKFRGSPPVTDLKRVKSTDDVSDTMSLFLNAREDVRNRVLARLQEIRAKLDQSVYFRHHEVVGSSILILYDDAKVGAWLIDFAKTRPVPGGIALNHRKPWSPGNHEEGFLFGLDNLIRVLSDLKVSASESTVPSSKPLALKS</sequence>
<dbReference type="EMBL" id="WIXP02000010">
    <property type="protein sequence ID" value="KAF6203982.1"/>
    <property type="molecule type" value="Genomic_DNA"/>
</dbReference>
<dbReference type="Proteomes" id="UP000466442">
    <property type="component" value="Unassembled WGS sequence"/>
</dbReference>
<dbReference type="Gene3D" id="3.30.470.160">
    <property type="entry name" value="Inositol polyphosphate kinase"/>
    <property type="match status" value="1"/>
</dbReference>
<evidence type="ECO:0000313" key="5">
    <source>
        <dbReference type="EMBL" id="KAF6203982.1"/>
    </source>
</evidence>
<dbReference type="GO" id="GO:0000828">
    <property type="term" value="F:inositol hexakisphosphate kinase activity"/>
    <property type="evidence" value="ECO:0007669"/>
    <property type="project" value="TreeGrafter"/>
</dbReference>
<proteinExistence type="inferred from homology"/>
<dbReference type="GO" id="GO:0046854">
    <property type="term" value="P:phosphatidylinositol phosphate biosynthetic process"/>
    <property type="evidence" value="ECO:0007669"/>
    <property type="project" value="TreeGrafter"/>
</dbReference>
<reference evidence="5" key="1">
    <citation type="journal article" date="2021" name="Mol. Ecol. Resour.">
        <title>Apolygus lucorum genome provides insights into omnivorousness and mesophyll feeding.</title>
        <authorList>
            <person name="Liu Y."/>
            <person name="Liu H."/>
            <person name="Wang H."/>
            <person name="Huang T."/>
            <person name="Liu B."/>
            <person name="Yang B."/>
            <person name="Yin L."/>
            <person name="Li B."/>
            <person name="Zhang Y."/>
            <person name="Zhang S."/>
            <person name="Jiang F."/>
            <person name="Zhang X."/>
            <person name="Ren Y."/>
            <person name="Wang B."/>
            <person name="Wang S."/>
            <person name="Lu Y."/>
            <person name="Wu K."/>
            <person name="Fan W."/>
            <person name="Wang G."/>
        </authorList>
    </citation>
    <scope>NUCLEOTIDE SEQUENCE</scope>
    <source>
        <strain evidence="5">12Hb</strain>
    </source>
</reference>
<keyword evidence="2 4" id="KW-0808">Transferase</keyword>
<organism evidence="5 6">
    <name type="scientific">Apolygus lucorum</name>
    <name type="common">Small green plant bug</name>
    <name type="synonym">Lygocoris lucorum</name>
    <dbReference type="NCBI Taxonomy" id="248454"/>
    <lineage>
        <taxon>Eukaryota</taxon>
        <taxon>Metazoa</taxon>
        <taxon>Ecdysozoa</taxon>
        <taxon>Arthropoda</taxon>
        <taxon>Hexapoda</taxon>
        <taxon>Insecta</taxon>
        <taxon>Pterygota</taxon>
        <taxon>Neoptera</taxon>
        <taxon>Paraneoptera</taxon>
        <taxon>Hemiptera</taxon>
        <taxon>Heteroptera</taxon>
        <taxon>Panheteroptera</taxon>
        <taxon>Cimicomorpha</taxon>
        <taxon>Miridae</taxon>
        <taxon>Mirini</taxon>
        <taxon>Apolygus</taxon>
    </lineage>
</organism>
<dbReference type="GO" id="GO:0032958">
    <property type="term" value="P:inositol phosphate biosynthetic process"/>
    <property type="evidence" value="ECO:0007669"/>
    <property type="project" value="InterPro"/>
</dbReference>
<dbReference type="GO" id="GO:0005634">
    <property type="term" value="C:nucleus"/>
    <property type="evidence" value="ECO:0007669"/>
    <property type="project" value="TreeGrafter"/>
</dbReference>
<evidence type="ECO:0000256" key="4">
    <source>
        <dbReference type="RuleBase" id="RU363090"/>
    </source>
</evidence>
<dbReference type="InterPro" id="IPR038286">
    <property type="entry name" value="IPK_sf"/>
</dbReference>
<protein>
    <recommendedName>
        <fullName evidence="4">Kinase</fullName>
        <ecNumber evidence="4">2.7.-.-</ecNumber>
    </recommendedName>
</protein>
<comment type="caution">
    <text evidence="5">The sequence shown here is derived from an EMBL/GenBank/DDBJ whole genome shotgun (WGS) entry which is preliminary data.</text>
</comment>
<name>A0A6A4JD31_APOLU</name>
<dbReference type="InterPro" id="IPR005522">
    <property type="entry name" value="IPK"/>
</dbReference>
<comment type="similarity">
    <text evidence="1 4">Belongs to the inositol phosphokinase (IPK) family.</text>
</comment>
<dbReference type="GO" id="GO:0005737">
    <property type="term" value="C:cytoplasm"/>
    <property type="evidence" value="ECO:0007669"/>
    <property type="project" value="TreeGrafter"/>
</dbReference>
<evidence type="ECO:0000256" key="2">
    <source>
        <dbReference type="ARBA" id="ARBA00022679"/>
    </source>
</evidence>
<gene>
    <name evidence="5" type="ORF">GE061_002320</name>
</gene>
<dbReference type="Pfam" id="PF03770">
    <property type="entry name" value="IPK"/>
    <property type="match status" value="1"/>
</dbReference>